<evidence type="ECO:0000256" key="3">
    <source>
        <dbReference type="ARBA" id="ARBA00022840"/>
    </source>
</evidence>
<dbReference type="NCBIfam" id="TIGR00368">
    <property type="entry name" value="YifB family Mg chelatase-like AAA ATPase"/>
    <property type="match status" value="1"/>
</dbReference>
<dbReference type="InterPro" id="IPR020568">
    <property type="entry name" value="Ribosomal_Su5_D2-typ_SF"/>
</dbReference>
<reference evidence="5 7" key="2">
    <citation type="journal article" date="2018" name="Microb. Genom.">
        <title>Deciphering the unexplored Leptospira diversity from soils uncovers genomic evolution to virulence.</title>
        <authorList>
            <person name="Thibeaux R."/>
            <person name="Iraola G."/>
            <person name="Ferres I."/>
            <person name="Bierque E."/>
            <person name="Girault D."/>
            <person name="Soupe-Gilbert M.E."/>
            <person name="Picardeau M."/>
            <person name="Goarant C."/>
        </authorList>
    </citation>
    <scope>NUCLEOTIDE SEQUENCE [LARGE SCALE GENOMIC DNA]</scope>
    <source>
        <strain evidence="5 7">ATI7-C-A5</strain>
    </source>
</reference>
<evidence type="ECO:0000313" key="7">
    <source>
        <dbReference type="Proteomes" id="UP000232122"/>
    </source>
</evidence>
<keyword evidence="2" id="KW-0547">Nucleotide-binding</keyword>
<dbReference type="InterPro" id="IPR045006">
    <property type="entry name" value="CHLI-like"/>
</dbReference>
<accession>A0A2N0B4K0</accession>
<evidence type="ECO:0000256" key="2">
    <source>
        <dbReference type="ARBA" id="ARBA00022741"/>
    </source>
</evidence>
<dbReference type="Pfam" id="PF13335">
    <property type="entry name" value="Mg_chelatase_C"/>
    <property type="match status" value="1"/>
</dbReference>
<dbReference type="Gene3D" id="3.40.50.300">
    <property type="entry name" value="P-loop containing nucleotide triphosphate hydrolases"/>
    <property type="match status" value="1"/>
</dbReference>
<dbReference type="Proteomes" id="UP000232122">
    <property type="component" value="Unassembled WGS sequence"/>
</dbReference>
<reference evidence="5" key="3">
    <citation type="submission" date="2023-10" db="EMBL/GenBank/DDBJ databases">
        <authorList>
            <person name="Picardeau M."/>
            <person name="Thibeaux R."/>
        </authorList>
    </citation>
    <scope>NUCLEOTIDE SEQUENCE</scope>
    <source>
        <strain evidence="5">ATI7-C-A5</strain>
    </source>
</reference>
<dbReference type="SUPFAM" id="SSF54211">
    <property type="entry name" value="Ribosomal protein S5 domain 2-like"/>
    <property type="match status" value="1"/>
</dbReference>
<dbReference type="InterPro" id="IPR001208">
    <property type="entry name" value="MCM_dom"/>
</dbReference>
<dbReference type="GO" id="GO:0003677">
    <property type="term" value="F:DNA binding"/>
    <property type="evidence" value="ECO:0007669"/>
    <property type="project" value="InterPro"/>
</dbReference>
<reference evidence="6" key="1">
    <citation type="submission" date="2017-07" db="EMBL/GenBank/DDBJ databases">
        <title>Leptospira spp. isolated from tropical soils.</title>
        <authorList>
            <person name="Thibeaux R."/>
            <person name="Iraola G."/>
            <person name="Ferres I."/>
            <person name="Bierque E."/>
            <person name="Girault D."/>
            <person name="Soupe-Gilbert M.-E."/>
            <person name="Picardeau M."/>
            <person name="Goarant C."/>
        </authorList>
    </citation>
    <scope>NUCLEOTIDE SEQUENCE [LARGE SCALE GENOMIC DNA]</scope>
    <source>
        <strain evidence="6">ATI7-C-A5</strain>
    </source>
</reference>
<sequence>MSNSWICLTGANLEGLEAFPVSVEINLKRGLPRFMITGLAAQSIRESAERVRVALENSGYHCPFQNILVNLAPAGRKKEGTLLDLPIACGVLAVTDQIFASGKLERTVLLGELGLDGSLKPLRGVLPILSGISSEKYDTIVLPRQNEEEASLLKKFEVFGISQLRELEEILENKKNPVHKSKIRILDREIETENESKFELYQDQMPAFRALQISVSGWHHLLLTGPPGTGKSLLARVAGSLLPPPEESEALDILKIRSAQSPLRELVAERPYRSPHHTASDISLVGGSRELRMGEVTLAHRGILFLDELSEYKSGVLQALREPMEEGHITISRISGSITYPAQFLLIAAANPCPCGYFGVKEGECKCGEQKIKKYQAPYAGPFRDRIDLEVQMHPSLKKERKKISVSLREYKLSAKRAAEIQWKRNKDCEYLFNGQMRGEAVNRLLRFDRSCEDVIEFVTRSERISVRKLNQIRKVARTIADLDEKECVEAKHLLEALNFQNAGNYGENRAIA</sequence>
<proteinExistence type="inferred from homology"/>
<dbReference type="InterPro" id="IPR014721">
    <property type="entry name" value="Ribsml_uS5_D2-typ_fold_subgr"/>
</dbReference>
<evidence type="ECO:0000256" key="1">
    <source>
        <dbReference type="ARBA" id="ARBA00006354"/>
    </source>
</evidence>
<dbReference type="Gene3D" id="3.30.230.10">
    <property type="match status" value="1"/>
</dbReference>
<dbReference type="EMBL" id="NPEF02000018">
    <property type="protein sequence ID" value="MDV6236995.1"/>
    <property type="molecule type" value="Genomic_DNA"/>
</dbReference>
<dbReference type="AlphaFoldDB" id="A0A2N0B4K0"/>
<evidence type="ECO:0000313" key="6">
    <source>
        <dbReference type="EMBL" id="PJZ91423.1"/>
    </source>
</evidence>
<dbReference type="InterPro" id="IPR027417">
    <property type="entry name" value="P-loop_NTPase"/>
</dbReference>
<dbReference type="PRINTS" id="PR01657">
    <property type="entry name" value="MCMFAMILY"/>
</dbReference>
<dbReference type="PANTHER" id="PTHR32039:SF7">
    <property type="entry name" value="COMPETENCE PROTEIN COMM"/>
    <property type="match status" value="1"/>
</dbReference>
<dbReference type="InterPro" id="IPR003593">
    <property type="entry name" value="AAA+_ATPase"/>
</dbReference>
<dbReference type="Pfam" id="PF01078">
    <property type="entry name" value="Mg_chelatase"/>
    <property type="match status" value="1"/>
</dbReference>
<gene>
    <name evidence="5" type="ORF">CH379_015295</name>
    <name evidence="6" type="ORF">CH379_18750</name>
</gene>
<dbReference type="Pfam" id="PF13541">
    <property type="entry name" value="ChlI"/>
    <property type="match status" value="1"/>
</dbReference>
<dbReference type="RefSeq" id="WP_100765688.1">
    <property type="nucleotide sequence ID" value="NZ_NPEF02000018.1"/>
</dbReference>
<dbReference type="EMBL" id="NPEF01000285">
    <property type="protein sequence ID" value="PJZ91423.1"/>
    <property type="molecule type" value="Genomic_DNA"/>
</dbReference>
<name>A0A2N0B4K0_9LEPT</name>
<dbReference type="GO" id="GO:0005524">
    <property type="term" value="F:ATP binding"/>
    <property type="evidence" value="ECO:0007669"/>
    <property type="project" value="UniProtKB-KW"/>
</dbReference>
<comment type="caution">
    <text evidence="6">The sequence shown here is derived from an EMBL/GenBank/DDBJ whole genome shotgun (WGS) entry which is preliminary data.</text>
</comment>
<organism evidence="6">
    <name type="scientific">Leptospira ellisii</name>
    <dbReference type="NCBI Taxonomy" id="2023197"/>
    <lineage>
        <taxon>Bacteria</taxon>
        <taxon>Pseudomonadati</taxon>
        <taxon>Spirochaetota</taxon>
        <taxon>Spirochaetia</taxon>
        <taxon>Leptospirales</taxon>
        <taxon>Leptospiraceae</taxon>
        <taxon>Leptospira</taxon>
    </lineage>
</organism>
<dbReference type="InterPro" id="IPR000523">
    <property type="entry name" value="Mg_chelatse_chII-like_cat_dom"/>
</dbReference>
<dbReference type="SUPFAM" id="SSF52540">
    <property type="entry name" value="P-loop containing nucleoside triphosphate hydrolases"/>
    <property type="match status" value="1"/>
</dbReference>
<evidence type="ECO:0000313" key="5">
    <source>
        <dbReference type="EMBL" id="MDV6236995.1"/>
    </source>
</evidence>
<keyword evidence="3" id="KW-0067">ATP-binding</keyword>
<feature type="domain" description="MCM C-terminal AAA(+) ATPase" evidence="4">
    <location>
        <begin position="287"/>
        <end position="352"/>
    </location>
</feature>
<dbReference type="InterPro" id="IPR004482">
    <property type="entry name" value="Mg_chelat-rel"/>
</dbReference>
<dbReference type="SMART" id="SM00382">
    <property type="entry name" value="AAA"/>
    <property type="match status" value="1"/>
</dbReference>
<comment type="similarity">
    <text evidence="1">Belongs to the Mg-chelatase subunits D/I family. ComM subfamily.</text>
</comment>
<dbReference type="InterPro" id="IPR025158">
    <property type="entry name" value="Mg_chelat-rel_C"/>
</dbReference>
<evidence type="ECO:0000259" key="4">
    <source>
        <dbReference type="PROSITE" id="PS50051"/>
    </source>
</evidence>
<dbReference type="PANTHER" id="PTHR32039">
    <property type="entry name" value="MAGNESIUM-CHELATASE SUBUNIT CHLI"/>
    <property type="match status" value="1"/>
</dbReference>
<dbReference type="PROSITE" id="PS50051">
    <property type="entry name" value="MCM_2"/>
    <property type="match status" value="1"/>
</dbReference>
<dbReference type="OrthoDB" id="9813147at2"/>
<keyword evidence="7" id="KW-1185">Reference proteome</keyword>
<protein>
    <submittedName>
        <fullName evidence="6">AAA family ATPase</fullName>
    </submittedName>
    <submittedName>
        <fullName evidence="5">YifB family Mg chelatase-like AAA ATPase</fullName>
    </submittedName>
</protein>